<dbReference type="InterPro" id="IPR039425">
    <property type="entry name" value="RNA_pol_sigma-70-like"/>
</dbReference>
<dbReference type="InterPro" id="IPR013324">
    <property type="entry name" value="RNA_pol_sigma_r3/r4-like"/>
</dbReference>
<dbReference type="InterPro" id="IPR013249">
    <property type="entry name" value="RNA_pol_sigma70_r4_t2"/>
</dbReference>
<dbReference type="InterPro" id="IPR014284">
    <property type="entry name" value="RNA_pol_sigma-70_dom"/>
</dbReference>
<dbReference type="Pfam" id="PF04542">
    <property type="entry name" value="Sigma70_r2"/>
    <property type="match status" value="1"/>
</dbReference>
<dbReference type="InterPro" id="IPR013325">
    <property type="entry name" value="RNA_pol_sigma_r2"/>
</dbReference>
<dbReference type="InterPro" id="IPR036388">
    <property type="entry name" value="WH-like_DNA-bd_sf"/>
</dbReference>
<evidence type="ECO:0000256" key="2">
    <source>
        <dbReference type="ARBA" id="ARBA00023015"/>
    </source>
</evidence>
<comment type="similarity">
    <text evidence="1">Belongs to the sigma-70 factor family. ECF subfamily.</text>
</comment>
<name>A0A5B9W4S2_9BACT</name>
<dbReference type="EMBL" id="CP042997">
    <property type="protein sequence ID" value="QEH35010.1"/>
    <property type="molecule type" value="Genomic_DNA"/>
</dbReference>
<keyword evidence="3" id="KW-0731">Sigma factor</keyword>
<gene>
    <name evidence="8" type="primary">sigW_8</name>
    <name evidence="8" type="ORF">OJF2_35550</name>
</gene>
<evidence type="ECO:0000313" key="8">
    <source>
        <dbReference type="EMBL" id="QEH35010.1"/>
    </source>
</evidence>
<sequence>MDSKTVDDAAETERLLKEAAAGDPGALGILLERHRERLTRMVASRLDSRVRARIDASDVVQAAMIEAARRLADYERERPLPFYPWLHRLATDRLADLRRKLQAKKGDPRREQPIADLGDSAGLLVDRLVATDTTPGQAFAREERRRRVREALARLAPADREVLVMRHLEDFRIVEIAGILEISVSCAKMRYVRALERLRGALQADDSGTMP</sequence>
<dbReference type="Pfam" id="PF08281">
    <property type="entry name" value="Sigma70_r4_2"/>
    <property type="match status" value="1"/>
</dbReference>
<dbReference type="GO" id="GO:0006352">
    <property type="term" value="P:DNA-templated transcription initiation"/>
    <property type="evidence" value="ECO:0007669"/>
    <property type="project" value="InterPro"/>
</dbReference>
<feature type="domain" description="RNA polymerase sigma factor 70 region 4 type 2" evidence="7">
    <location>
        <begin position="146"/>
        <end position="198"/>
    </location>
</feature>
<evidence type="ECO:0000259" key="7">
    <source>
        <dbReference type="Pfam" id="PF08281"/>
    </source>
</evidence>
<evidence type="ECO:0000313" key="9">
    <source>
        <dbReference type="Proteomes" id="UP000324233"/>
    </source>
</evidence>
<dbReference type="SUPFAM" id="SSF88946">
    <property type="entry name" value="Sigma2 domain of RNA polymerase sigma factors"/>
    <property type="match status" value="1"/>
</dbReference>
<proteinExistence type="inferred from homology"/>
<dbReference type="PANTHER" id="PTHR43133:SF8">
    <property type="entry name" value="RNA POLYMERASE SIGMA FACTOR HI_1459-RELATED"/>
    <property type="match status" value="1"/>
</dbReference>
<accession>A0A5B9W4S2</accession>
<feature type="domain" description="RNA polymerase sigma-70 region 2" evidence="6">
    <location>
        <begin position="32"/>
        <end position="102"/>
    </location>
</feature>
<dbReference type="GO" id="GO:0003677">
    <property type="term" value="F:DNA binding"/>
    <property type="evidence" value="ECO:0007669"/>
    <property type="project" value="UniProtKB-KW"/>
</dbReference>
<keyword evidence="2" id="KW-0805">Transcription regulation</keyword>
<keyword evidence="5" id="KW-0804">Transcription</keyword>
<dbReference type="PANTHER" id="PTHR43133">
    <property type="entry name" value="RNA POLYMERASE ECF-TYPE SIGMA FACTO"/>
    <property type="match status" value="1"/>
</dbReference>
<evidence type="ECO:0000259" key="6">
    <source>
        <dbReference type="Pfam" id="PF04542"/>
    </source>
</evidence>
<dbReference type="Gene3D" id="1.10.10.10">
    <property type="entry name" value="Winged helix-like DNA-binding domain superfamily/Winged helix DNA-binding domain"/>
    <property type="match status" value="1"/>
</dbReference>
<protein>
    <submittedName>
        <fullName evidence="8">ECF RNA polymerase sigma factor SigW</fullName>
    </submittedName>
</protein>
<evidence type="ECO:0000256" key="4">
    <source>
        <dbReference type="ARBA" id="ARBA00023125"/>
    </source>
</evidence>
<dbReference type="GO" id="GO:0016987">
    <property type="term" value="F:sigma factor activity"/>
    <property type="evidence" value="ECO:0007669"/>
    <property type="project" value="UniProtKB-KW"/>
</dbReference>
<dbReference type="SUPFAM" id="SSF88659">
    <property type="entry name" value="Sigma3 and sigma4 domains of RNA polymerase sigma factors"/>
    <property type="match status" value="1"/>
</dbReference>
<dbReference type="RefSeq" id="WP_168221873.1">
    <property type="nucleotide sequence ID" value="NZ_CP042997.1"/>
</dbReference>
<organism evidence="8 9">
    <name type="scientific">Aquisphaera giovannonii</name>
    <dbReference type="NCBI Taxonomy" id="406548"/>
    <lineage>
        <taxon>Bacteria</taxon>
        <taxon>Pseudomonadati</taxon>
        <taxon>Planctomycetota</taxon>
        <taxon>Planctomycetia</taxon>
        <taxon>Isosphaerales</taxon>
        <taxon>Isosphaeraceae</taxon>
        <taxon>Aquisphaera</taxon>
    </lineage>
</organism>
<dbReference type="KEGG" id="agv:OJF2_35550"/>
<dbReference type="InterPro" id="IPR007627">
    <property type="entry name" value="RNA_pol_sigma70_r2"/>
</dbReference>
<dbReference type="AlphaFoldDB" id="A0A5B9W4S2"/>
<keyword evidence="4" id="KW-0238">DNA-binding</keyword>
<reference evidence="8 9" key="1">
    <citation type="submission" date="2019-08" db="EMBL/GenBank/DDBJ databases">
        <title>Deep-cultivation of Planctomycetes and their phenomic and genomic characterization uncovers novel biology.</title>
        <authorList>
            <person name="Wiegand S."/>
            <person name="Jogler M."/>
            <person name="Boedeker C."/>
            <person name="Pinto D."/>
            <person name="Vollmers J."/>
            <person name="Rivas-Marin E."/>
            <person name="Kohn T."/>
            <person name="Peeters S.H."/>
            <person name="Heuer A."/>
            <person name="Rast P."/>
            <person name="Oberbeckmann S."/>
            <person name="Bunk B."/>
            <person name="Jeske O."/>
            <person name="Meyerdierks A."/>
            <person name="Storesund J.E."/>
            <person name="Kallscheuer N."/>
            <person name="Luecker S."/>
            <person name="Lage O.M."/>
            <person name="Pohl T."/>
            <person name="Merkel B.J."/>
            <person name="Hornburger P."/>
            <person name="Mueller R.-W."/>
            <person name="Bruemmer F."/>
            <person name="Labrenz M."/>
            <person name="Spormann A.M."/>
            <person name="Op den Camp H."/>
            <person name="Overmann J."/>
            <person name="Amann R."/>
            <person name="Jetten M.S.M."/>
            <person name="Mascher T."/>
            <person name="Medema M.H."/>
            <person name="Devos D.P."/>
            <person name="Kaster A.-K."/>
            <person name="Ovreas L."/>
            <person name="Rohde M."/>
            <person name="Galperin M.Y."/>
            <person name="Jogler C."/>
        </authorList>
    </citation>
    <scope>NUCLEOTIDE SEQUENCE [LARGE SCALE GENOMIC DNA]</scope>
    <source>
        <strain evidence="8 9">OJF2</strain>
    </source>
</reference>
<dbReference type="NCBIfam" id="TIGR02937">
    <property type="entry name" value="sigma70-ECF"/>
    <property type="match status" value="1"/>
</dbReference>
<evidence type="ECO:0000256" key="3">
    <source>
        <dbReference type="ARBA" id="ARBA00023082"/>
    </source>
</evidence>
<keyword evidence="9" id="KW-1185">Reference proteome</keyword>
<evidence type="ECO:0000256" key="1">
    <source>
        <dbReference type="ARBA" id="ARBA00010641"/>
    </source>
</evidence>
<dbReference type="Proteomes" id="UP000324233">
    <property type="component" value="Chromosome"/>
</dbReference>
<evidence type="ECO:0000256" key="5">
    <source>
        <dbReference type="ARBA" id="ARBA00023163"/>
    </source>
</evidence>
<dbReference type="Gene3D" id="1.10.1740.10">
    <property type="match status" value="1"/>
</dbReference>